<accession>A0ACB9EAS5</accession>
<sequence>MSYMDDFRHLEIQLEDVKAATNNFSDNPIGTGGFGAVYKGELLLPKGRRTVAFKRLDRHYGQGDVEFWKEITMLSGLSHENLASLLHFCREGDERILVYEYAYRRSLDRYLDKASLTWTQRLRIYLDKANLHDPRKTQRRVLHRDIKSSNILLDDKWTAKVSDFGLSKISPANQTRSYLVSNVAGTFGYCDPAYHETGILSKECDVYSFGVVLFEIMCGRLCCEYDKGKFICILVQRWKNHYDEDRLDDIIFPDIKQQISQESLSTFAAIAKRCINRDPKERPNMDEVVKELEVALDHQQNSKQHEAKVAKTPPHRFIDEEFDHLKVPLEVILLATDKFSEEKLIGRGGFGHVYKGELSLAGEQSMACFKRLDRRLGQGVAEFLKVISLHSKLDLNSKRILKKR</sequence>
<proteinExistence type="predicted"/>
<comment type="caution">
    <text evidence="1">The sequence shown here is derived from an EMBL/GenBank/DDBJ whole genome shotgun (WGS) entry which is preliminary data.</text>
</comment>
<evidence type="ECO:0000313" key="2">
    <source>
        <dbReference type="Proteomes" id="UP001056120"/>
    </source>
</evidence>
<keyword evidence="2" id="KW-1185">Reference proteome</keyword>
<reference evidence="2" key="1">
    <citation type="journal article" date="2022" name="Mol. Ecol. Resour.">
        <title>The genomes of chicory, endive, great burdock and yacon provide insights into Asteraceae palaeo-polyploidization history and plant inulin production.</title>
        <authorList>
            <person name="Fan W."/>
            <person name="Wang S."/>
            <person name="Wang H."/>
            <person name="Wang A."/>
            <person name="Jiang F."/>
            <person name="Liu H."/>
            <person name="Zhao H."/>
            <person name="Xu D."/>
            <person name="Zhang Y."/>
        </authorList>
    </citation>
    <scope>NUCLEOTIDE SEQUENCE [LARGE SCALE GENOMIC DNA]</scope>
    <source>
        <strain evidence="2">cv. Yunnan</strain>
    </source>
</reference>
<name>A0ACB9EAS5_9ASTR</name>
<dbReference type="EMBL" id="CM042035">
    <property type="protein sequence ID" value="KAI3756039.1"/>
    <property type="molecule type" value="Genomic_DNA"/>
</dbReference>
<organism evidence="1 2">
    <name type="scientific">Smallanthus sonchifolius</name>
    <dbReference type="NCBI Taxonomy" id="185202"/>
    <lineage>
        <taxon>Eukaryota</taxon>
        <taxon>Viridiplantae</taxon>
        <taxon>Streptophyta</taxon>
        <taxon>Embryophyta</taxon>
        <taxon>Tracheophyta</taxon>
        <taxon>Spermatophyta</taxon>
        <taxon>Magnoliopsida</taxon>
        <taxon>eudicotyledons</taxon>
        <taxon>Gunneridae</taxon>
        <taxon>Pentapetalae</taxon>
        <taxon>asterids</taxon>
        <taxon>campanulids</taxon>
        <taxon>Asterales</taxon>
        <taxon>Asteraceae</taxon>
        <taxon>Asteroideae</taxon>
        <taxon>Heliantheae alliance</taxon>
        <taxon>Millerieae</taxon>
        <taxon>Smallanthus</taxon>
    </lineage>
</organism>
<protein>
    <submittedName>
        <fullName evidence="1">Uncharacterized protein</fullName>
    </submittedName>
</protein>
<gene>
    <name evidence="1" type="ORF">L1987_55851</name>
</gene>
<dbReference type="Proteomes" id="UP001056120">
    <property type="component" value="Linkage Group LG18"/>
</dbReference>
<evidence type="ECO:0000313" key="1">
    <source>
        <dbReference type="EMBL" id="KAI3756039.1"/>
    </source>
</evidence>
<reference evidence="1 2" key="2">
    <citation type="journal article" date="2022" name="Mol. Ecol. Resour.">
        <title>The genomes of chicory, endive, great burdock and yacon provide insights into Asteraceae paleo-polyploidization history and plant inulin production.</title>
        <authorList>
            <person name="Fan W."/>
            <person name="Wang S."/>
            <person name="Wang H."/>
            <person name="Wang A."/>
            <person name="Jiang F."/>
            <person name="Liu H."/>
            <person name="Zhao H."/>
            <person name="Xu D."/>
            <person name="Zhang Y."/>
        </authorList>
    </citation>
    <scope>NUCLEOTIDE SEQUENCE [LARGE SCALE GENOMIC DNA]</scope>
    <source>
        <strain evidence="2">cv. Yunnan</strain>
        <tissue evidence="1">Leaves</tissue>
    </source>
</reference>